<feature type="coiled-coil region" evidence="1">
    <location>
        <begin position="1968"/>
        <end position="2090"/>
    </location>
</feature>
<dbReference type="InterPro" id="IPR002988">
    <property type="entry name" value="GA_module"/>
</dbReference>
<feature type="coiled-coil region" evidence="1">
    <location>
        <begin position="2454"/>
        <end position="2497"/>
    </location>
</feature>
<keyword evidence="6" id="KW-1185">Reference proteome</keyword>
<feature type="domain" description="Extracellular matrix-binding protein ebh GA module" evidence="4">
    <location>
        <begin position="1955"/>
        <end position="2014"/>
    </location>
</feature>
<feature type="signal peptide" evidence="3">
    <location>
        <begin position="1"/>
        <end position="19"/>
    </location>
</feature>
<organism evidence="5 6">
    <name type="scientific">[Mycoplasma] falconis</name>
    <dbReference type="NCBI Taxonomy" id="92403"/>
    <lineage>
        <taxon>Bacteria</taxon>
        <taxon>Bacillati</taxon>
        <taxon>Mycoplasmatota</taxon>
        <taxon>Mycoplasmoidales</taxon>
        <taxon>Metamycoplasmataceae</taxon>
        <taxon>Metamycoplasma</taxon>
    </lineage>
</organism>
<keyword evidence="1" id="KW-0175">Coiled coil</keyword>
<keyword evidence="3" id="KW-0732">Signal</keyword>
<feature type="domain" description="Extracellular matrix-binding protein ebh GA module" evidence="4">
    <location>
        <begin position="2334"/>
        <end position="2394"/>
    </location>
</feature>
<dbReference type="InterPro" id="IPR009063">
    <property type="entry name" value="Ig/albumin-bd_sf"/>
</dbReference>
<keyword evidence="2" id="KW-0812">Transmembrane</keyword>
<evidence type="ECO:0000259" key="4">
    <source>
        <dbReference type="SMART" id="SM00844"/>
    </source>
</evidence>
<evidence type="ECO:0000256" key="1">
    <source>
        <dbReference type="SAM" id="Coils"/>
    </source>
</evidence>
<keyword evidence="2" id="KW-1133">Transmembrane helix</keyword>
<feature type="domain" description="Extracellular matrix-binding protein ebh GA module" evidence="4">
    <location>
        <begin position="1576"/>
        <end position="1631"/>
    </location>
</feature>
<feature type="coiled-coil region" evidence="1">
    <location>
        <begin position="1845"/>
        <end position="1899"/>
    </location>
</feature>
<name>A0A501X9A4_9BACT</name>
<comment type="caution">
    <text evidence="5">The sequence shown here is derived from an EMBL/GenBank/DDBJ whole genome shotgun (WGS) entry which is preliminary data.</text>
</comment>
<feature type="domain" description="Extracellular matrix-binding protein ebh GA module" evidence="4">
    <location>
        <begin position="943"/>
        <end position="998"/>
    </location>
</feature>
<evidence type="ECO:0000256" key="2">
    <source>
        <dbReference type="SAM" id="Phobius"/>
    </source>
</evidence>
<dbReference type="OrthoDB" id="396040at2"/>
<evidence type="ECO:0000313" key="6">
    <source>
        <dbReference type="Proteomes" id="UP000319776"/>
    </source>
</evidence>
<feature type="coiled-coil region" evidence="1">
    <location>
        <begin position="1750"/>
        <end position="1780"/>
    </location>
</feature>
<dbReference type="Gene3D" id="1.20.120.1850">
    <property type="entry name" value="Ebh helix bundles repeating unit (S and A modules)"/>
    <property type="match status" value="15"/>
</dbReference>
<reference evidence="5 6" key="1">
    <citation type="submission" date="2019-06" db="EMBL/GenBank/DDBJ databases">
        <title>Mycoplasma falconis type strain whole genome sequence.</title>
        <authorList>
            <person name="Spergser J."/>
        </authorList>
    </citation>
    <scope>NUCLEOTIDE SEQUENCE [LARGE SCALE GENOMIC DNA]</scope>
    <source>
        <strain evidence="5 6">ATCC 51372</strain>
    </source>
</reference>
<evidence type="ECO:0000256" key="3">
    <source>
        <dbReference type="SAM" id="SignalP"/>
    </source>
</evidence>
<gene>
    <name evidence="5" type="ORF">FJO69_02580</name>
</gene>
<feature type="coiled-coil region" evidence="1">
    <location>
        <begin position="1453"/>
        <end position="1530"/>
    </location>
</feature>
<evidence type="ECO:0000313" key="5">
    <source>
        <dbReference type="EMBL" id="TPE56974.1"/>
    </source>
</evidence>
<feature type="domain" description="Extracellular matrix-binding protein ebh GA module" evidence="4">
    <location>
        <begin position="1318"/>
        <end position="1377"/>
    </location>
</feature>
<feature type="transmembrane region" description="Helical" evidence="2">
    <location>
        <begin position="2854"/>
        <end position="2876"/>
    </location>
</feature>
<dbReference type="InterPro" id="IPR020840">
    <property type="entry name" value="Extracell_matrix-bd_GA"/>
</dbReference>
<dbReference type="Proteomes" id="UP000319776">
    <property type="component" value="Unassembled WGS sequence"/>
</dbReference>
<feature type="chain" id="PRO_5021390552" description="Extracellular matrix-binding protein ebh GA module domain-containing protein" evidence="3">
    <location>
        <begin position="20"/>
        <end position="2882"/>
    </location>
</feature>
<proteinExistence type="predicted"/>
<dbReference type="SUPFAM" id="SSF46997">
    <property type="entry name" value="Bacterial immunoglobulin/albumin-binding domains"/>
    <property type="match status" value="12"/>
</dbReference>
<feature type="domain" description="Extracellular matrix-binding protein ebh GA module" evidence="4">
    <location>
        <begin position="1067"/>
        <end position="1126"/>
    </location>
</feature>
<feature type="coiled-coil region" evidence="1">
    <location>
        <begin position="956"/>
        <end position="1017"/>
    </location>
</feature>
<feature type="domain" description="Extracellular matrix-binding protein ebh GA module" evidence="4">
    <location>
        <begin position="1704"/>
        <end position="1761"/>
    </location>
</feature>
<protein>
    <recommendedName>
        <fullName evidence="4">Extracellular matrix-binding protein ebh GA module domain-containing protein</fullName>
    </recommendedName>
</protein>
<feature type="domain" description="Extracellular matrix-binding protein ebh GA module" evidence="4">
    <location>
        <begin position="2206"/>
        <end position="2265"/>
    </location>
</feature>
<feature type="domain" description="Extracellular matrix-binding protein ebh GA module" evidence="4">
    <location>
        <begin position="2077"/>
        <end position="2136"/>
    </location>
</feature>
<feature type="domain" description="Extracellular matrix-binding protein ebh GA module" evidence="4">
    <location>
        <begin position="1443"/>
        <end position="1504"/>
    </location>
</feature>
<dbReference type="RefSeq" id="WP_140781507.1">
    <property type="nucleotide sequence ID" value="NZ_VFSS01000010.1"/>
</dbReference>
<dbReference type="SMART" id="SM00844">
    <property type="entry name" value="GA"/>
    <property type="match status" value="12"/>
</dbReference>
<feature type="coiled-coil region" evidence="1">
    <location>
        <begin position="1328"/>
        <end position="1396"/>
    </location>
</feature>
<dbReference type="Pfam" id="PF01468">
    <property type="entry name" value="GA"/>
    <property type="match status" value="14"/>
</dbReference>
<dbReference type="EMBL" id="VFSS01000010">
    <property type="protein sequence ID" value="TPE56974.1"/>
    <property type="molecule type" value="Genomic_DNA"/>
</dbReference>
<keyword evidence="2" id="KW-0472">Membrane</keyword>
<dbReference type="PANTHER" id="PTHR42264">
    <property type="entry name" value="EPHRIN_REC_LIKE DOMAIN-CONTAINING PROTEIN"/>
    <property type="match status" value="1"/>
</dbReference>
<feature type="domain" description="Extracellular matrix-binding protein ebh GA module" evidence="4">
    <location>
        <begin position="1828"/>
        <end position="1887"/>
    </location>
</feature>
<sequence>MKNNKMMLIGLGISSLAGALPLVSANLNINNDGQTVNLIPENQRPFTKNTNTFNNTYIAGQGWGLSGWYSSPEYLNGSNKLVKVEKLEGDFSEDVQKWRMTFNQEWLLNPNWPGGPVTWGKNTRFTILTSPDLVIDGEKPFTIMAWGPKQYEDSNQYQYDKKVVPAMELTEAPKFNGLYPSSFKWTKFDVSGGQFLGYFKYKLSQNQQEAAQFFESLKNERLWLNLNQYNYVVRGNQEFNVMLAAANNGLNEITSSLIGSELDMMASDDWWSDSLKFTFEFYTKKNPNTFLLQPNGDITPGTSYVGGAFSSIGSETTVYSNWDIYVENRNDWRPFDITVNQKYMTEDYSGLGNVYGLPPIEFKWKLKENVASANSNSGENSIVEINPGDGLDMLSPAMQGVNNYTGTAILGFRHVLNLNPEDFEASVAYTDKDYQESWFAPKLIKSYDAATKHFYYEIQSAYKTTENEAKYQELETYVNKIKALLNKGGIYEKLGEQSSPNVQNILSEILAEYNAEMNKIGKYQQYYDQVKWFEDLLKSYGPSFNEYSKLEDLIFKNSNANKSINKNKRELNEITEASEASLEKIRSLASSTNSLLENQELYNEQGNQILDNLEPYVPELKKYVDYINGLGEQAKENYPHEYEVVKGGEKLSVYTLWSRVNSLNSYKKLFERTLQNIKKLKSDVDAKYLEIIREIAIQKINNAKYLSKKLKDDYIAKVNSETNPTVIDNQIIYEVEALNEAQKAVSETLSNFYQNIQNTIKYTEATAETKNPVDEDLTKVGSTFSLDNGIYVLNSPANYDSIKQLKDYNTKLKADIEKLNGNIVFDNAKTELLKTIKNAKYLNPAQKQGFINNLNSTDTNTVAKINAINDKVVALDNLMKQLKEKVSEVVTAKTATATANNFKYADDKILQDLNNLITQANNLLTSETNNANDKEVQTEITNITNQVAKLNGDANLQKAKEDIAKLTDLNQNQANTVNANLLASENLAGLNNVVASAKQQNQAMVDLKAKLAEIKAKILVEPDKLDYELASNRKDLDDAIKVAEALLNKTSGEDADTAKVNQVKDTLTQAFDNLNGLELLQAAKDAALENLKTLKDLNPNQVAAAKNAINDSKSITDINAMKENQTQTNEQMGKIKALINEIDTKNVLNTPNYKEASNKAAFDTALNNGRTLISESGAASDLANTTSVYNALKTEYDNLNGDKLLAQKKEEALNKLATYKWLNPNQVKSYKEKINLANEITAIDNLDQSASTLNDYMHRVNQNISSLGPNVEKLPKYVNATEDKKSAYDEAYKAAKNLVSDEGLDLDLNGVKSIDEKLNTTYAELNGDEILRNKKQQAKNEIKGYQNLNENQIKQINDLIDTQTDVKEIDKIISNAKQASNAMTALKEAIENAKAVKPNPKYTEATNKEPFDEALTAAENKLKDANFTNDTNQSDISSVTDTLNTAKTNLDGNQVLKAEKDKARQTINNLTNLNPAQKANYINQIDSGNTDSQQKINDIVAKAKELDSTMADLKTQIAEANKYLDQANSDKNNNYKYADADKKTAFDNALKAANELVGENGSNLAKAEVEQIKTNIVNAINDLNGLANKAKAEADLAKLTHLNDSQMADFKQELNEAKGLECLNKVIASATKTDGLMASLANEVANIKTNTSNSEDNIINYTLASNKDELDKYMAMAEKLANNKASLNTPTDEQIQQLIDKLKLEFSKLDGKQVLQQAKDNAITQLGKDSSLNKNQSDKYSQAINNAKDLDTIKETLNKANATNEQMEALKDLVEGYKDSKLKESAKYVDATNKQPFDEALSAAEALLNKTTGEGLDASEVASIKDKLDKAQKSLNGDIQLSDAKEKAKADLEKLTSLNKAQKDAILDQIEAAEDKADLDVISRNATELNDAMEQLADSLATVPADIKNTPKYLNSDANLQKAFDDALKAAIDLTNFNNGENLPKDQVETIKTNLETALNALDGDTKLAAALEKAKEDLSKLNNLTDEQKANIEKELEKAKTNSDVENIINNAKDLDGAMEQIKKAIANAEAVKPEAPYINATNKEPFDESLAKAEKALENKANNDIQQLKDLAKELADNQANLNGLNNLRDQKQFGKAQIDQLGNLNKAQKDYYKNKIDGVKDGKDISGILDEASKLNDLMNELNNNLASVYDSQILDSDKFNNSSKPKQDALTQIVNKINNVVKPNYEDSTDLKQQVIDLQEELKNALNGLDGTKILNERKSEVEAAINNAKYLNDAQKAEFKKQLAALQDVNKVNQLNDKVATVDNSMKQLDKAIKAIPSDTKQTANYINADEALKTNFDTQLANAEGLNNKATGAANVDETSINNLIDALNNAYESLNGNENLEKAKTKARAEIQNLNNINKAQLKHILNDLENSNSVKEIEETIVPNAKTLDDKMKDLKKVIADMNQSLLDKKNANYLYADKALQQVLKDKIAEAENIASHSTGPDSSYQEVQTAIDNLNKANEALNGIENYNKAADKLKGLINDADNVKNSGRYQQSEQAKQQAYDDAIKPAKELNDKDRLKYTNTSLDKILKLTEDIENALNALGVSAQDIIDKINNLPNLNQTEKDKLINDIKTNPDNRYDIYDQAKETSDNKQAAIDYVNSLDNLSKDEKDAYINKIKDLVNPNKNTLDDLQNKAGDDNSYIKEIIDNINKLADNYDKSIANATQKLIDKLNKDVISNKPYQDSLDAANNAYDINTGITSLLNDKYGSKANEKLNGLKAKTQNNLVENTNQPLLEDANNKFNEELAKANANVNGIDKIVKGISTGDKELVEKGLQELSSEVKTVVNKFVDTILNNGSLDVIKNNENISQEQREELLKAITPKTPKYLAGLYKEAINNLKSKSIDLFWWLLLIPTGIGLLILIAIAMMKKNRRD</sequence>
<accession>A0A501X9A4</accession>
<feature type="domain" description="Extracellular matrix-binding protein ebh GA module" evidence="4">
    <location>
        <begin position="1192"/>
        <end position="1251"/>
    </location>
</feature>
<dbReference type="Pfam" id="PF07554">
    <property type="entry name" value="FIVAR"/>
    <property type="match status" value="8"/>
</dbReference>